<gene>
    <name evidence="2" type="ORF">SAMN05421812_10715</name>
</gene>
<evidence type="ECO:0000313" key="2">
    <source>
        <dbReference type="EMBL" id="SNT47730.1"/>
    </source>
</evidence>
<accession>A0A239MYZ1</accession>
<dbReference type="AlphaFoldDB" id="A0A239MYZ1"/>
<sequence length="169" mass="18451">MVVRGRGVPGSLVALGQPDPVSEAILAGVGESQLGPAREALRAWGTVAFGPLSVCDYGLVTPGGRVAWSELVRVRLDAWPTGRFYAPHTERETRVVRIVFEVCTVADFDGRPPTPNSFDLPHLTDIDVVRRVAVLADGRLENAEIVSADWQLPNLPTLLRLLRERHKLA</sequence>
<name>A0A239MYZ1_9ACTN</name>
<keyword evidence="3" id="KW-1185">Reference proteome</keyword>
<evidence type="ECO:0000259" key="1">
    <source>
        <dbReference type="PROSITE" id="PS50904"/>
    </source>
</evidence>
<reference evidence="2 3" key="1">
    <citation type="submission" date="2017-06" db="EMBL/GenBank/DDBJ databases">
        <authorList>
            <person name="Kim H.J."/>
            <person name="Triplett B.A."/>
        </authorList>
    </citation>
    <scope>NUCLEOTIDE SEQUENCE [LARGE SCALE GENOMIC DNA]</scope>
    <source>
        <strain evidence="2 3">CGMCC 4.5593</strain>
    </source>
</reference>
<feature type="domain" description="PRELI/MSF1" evidence="1">
    <location>
        <begin position="87"/>
        <end position="169"/>
    </location>
</feature>
<dbReference type="Proteomes" id="UP000198362">
    <property type="component" value="Unassembled WGS sequence"/>
</dbReference>
<protein>
    <recommendedName>
        <fullName evidence="1">PRELI/MSF1 domain-containing protein</fullName>
    </recommendedName>
</protein>
<organism evidence="2 3">
    <name type="scientific">Asanoa hainanensis</name>
    <dbReference type="NCBI Taxonomy" id="560556"/>
    <lineage>
        <taxon>Bacteria</taxon>
        <taxon>Bacillati</taxon>
        <taxon>Actinomycetota</taxon>
        <taxon>Actinomycetes</taxon>
        <taxon>Micromonosporales</taxon>
        <taxon>Micromonosporaceae</taxon>
        <taxon>Asanoa</taxon>
    </lineage>
</organism>
<proteinExistence type="predicted"/>
<dbReference type="InterPro" id="IPR006797">
    <property type="entry name" value="PRELI/MSF1_dom"/>
</dbReference>
<dbReference type="EMBL" id="FZPH01000007">
    <property type="protein sequence ID" value="SNT47730.1"/>
    <property type="molecule type" value="Genomic_DNA"/>
</dbReference>
<dbReference type="PROSITE" id="PS50904">
    <property type="entry name" value="PRELI_MSF1"/>
    <property type="match status" value="1"/>
</dbReference>
<evidence type="ECO:0000313" key="3">
    <source>
        <dbReference type="Proteomes" id="UP000198362"/>
    </source>
</evidence>